<proteinExistence type="predicted"/>
<dbReference type="InterPro" id="IPR058913">
    <property type="entry name" value="Integrase_dom_put"/>
</dbReference>
<feature type="domain" description="Integrase core" evidence="1">
    <location>
        <begin position="50"/>
        <end position="85"/>
    </location>
</feature>
<organism evidence="3 4">
    <name type="scientific">Suillus discolor</name>
    <dbReference type="NCBI Taxonomy" id="1912936"/>
    <lineage>
        <taxon>Eukaryota</taxon>
        <taxon>Fungi</taxon>
        <taxon>Dikarya</taxon>
        <taxon>Basidiomycota</taxon>
        <taxon>Agaricomycotina</taxon>
        <taxon>Agaricomycetes</taxon>
        <taxon>Agaricomycetidae</taxon>
        <taxon>Boletales</taxon>
        <taxon>Suillineae</taxon>
        <taxon>Suillaceae</taxon>
        <taxon>Suillus</taxon>
    </lineage>
</organism>
<feature type="non-terminal residue" evidence="3">
    <location>
        <position position="86"/>
    </location>
</feature>
<dbReference type="GeneID" id="64692514"/>
<evidence type="ECO:0000313" key="4">
    <source>
        <dbReference type="Proteomes" id="UP000823399"/>
    </source>
</evidence>
<evidence type="ECO:0000313" key="3">
    <source>
        <dbReference type="EMBL" id="KAG2088672.1"/>
    </source>
</evidence>
<reference evidence="3" key="1">
    <citation type="journal article" date="2020" name="New Phytol.">
        <title>Comparative genomics reveals dynamic genome evolution in host specialist ectomycorrhizal fungi.</title>
        <authorList>
            <person name="Lofgren L.A."/>
            <person name="Nguyen N.H."/>
            <person name="Vilgalys R."/>
            <person name="Ruytinx J."/>
            <person name="Liao H.L."/>
            <person name="Branco S."/>
            <person name="Kuo A."/>
            <person name="LaButti K."/>
            <person name="Lipzen A."/>
            <person name="Andreopoulos W."/>
            <person name="Pangilinan J."/>
            <person name="Riley R."/>
            <person name="Hundley H."/>
            <person name="Na H."/>
            <person name="Barry K."/>
            <person name="Grigoriev I.V."/>
            <person name="Stajich J.E."/>
            <person name="Kennedy P.G."/>
        </authorList>
    </citation>
    <scope>NUCLEOTIDE SEQUENCE</scope>
    <source>
        <strain evidence="3">FC423</strain>
    </source>
</reference>
<dbReference type="RefSeq" id="XP_041285620.1">
    <property type="nucleotide sequence ID" value="XM_041430255.1"/>
</dbReference>
<feature type="non-terminal residue" evidence="3">
    <location>
        <position position="1"/>
    </location>
</feature>
<dbReference type="EMBL" id="JABBWM010000314">
    <property type="protein sequence ID" value="KAG2082825.1"/>
    <property type="molecule type" value="Genomic_DNA"/>
</dbReference>
<evidence type="ECO:0000313" key="2">
    <source>
        <dbReference type="EMBL" id="KAG2082825.1"/>
    </source>
</evidence>
<dbReference type="OrthoDB" id="2686689at2759"/>
<dbReference type="EMBL" id="JABBWM010000119">
    <property type="protein sequence ID" value="KAG2088672.1"/>
    <property type="molecule type" value="Genomic_DNA"/>
</dbReference>
<dbReference type="AlphaFoldDB" id="A0A9P7ESR3"/>
<evidence type="ECO:0000259" key="1">
    <source>
        <dbReference type="Pfam" id="PF24764"/>
    </source>
</evidence>
<keyword evidence="4" id="KW-1185">Reference proteome</keyword>
<dbReference type="Proteomes" id="UP000823399">
    <property type="component" value="Unassembled WGS sequence"/>
</dbReference>
<dbReference type="PANTHER" id="PTHR46791">
    <property type="entry name" value="EXPRESSED PROTEIN"/>
    <property type="match status" value="1"/>
</dbReference>
<dbReference type="PANTHER" id="PTHR46791:SF5">
    <property type="entry name" value="CLR5 DOMAIN-CONTAINING PROTEIN-RELATED"/>
    <property type="match status" value="1"/>
</dbReference>
<sequence length="86" mass="10528">KPESGFRYLVGFLRHQGIRVQQHRVWQSLRRVDRLGQRLRERRVTRRRKYRVARPNALWHVDGHHKLIRWGFVIHGFIDGYCRTVS</sequence>
<accession>A0A9P7ESR3</accession>
<protein>
    <recommendedName>
        <fullName evidence="1">Integrase core domain-containing protein</fullName>
    </recommendedName>
</protein>
<dbReference type="Pfam" id="PF24764">
    <property type="entry name" value="rva_4"/>
    <property type="match status" value="1"/>
</dbReference>
<name>A0A9P7ESR3_9AGAM</name>
<comment type="caution">
    <text evidence="3">The sequence shown here is derived from an EMBL/GenBank/DDBJ whole genome shotgun (WGS) entry which is preliminary data.</text>
</comment>
<gene>
    <name evidence="3" type="ORF">F5147DRAFT_541982</name>
    <name evidence="2" type="ORF">F5147DRAFT_542264</name>
</gene>